<accession>A0A8H4XLY8</accession>
<sequence length="153" mass="16376">MRSPISLLILLCALLSMAYAADSVHLTGNRAGVSQAATRGMATEVNLHRRLIRAEERARQAALTQKLDSGALKVSFAQVASVNVKAFAQGGMTLLLDLASSSNDVLDYIGNGTNAVFSRSEPSEEDNAASGRRRVAYTSVALVLVMLFFAVWM</sequence>
<gene>
    <name evidence="3" type="ORF">FZEAL_4389</name>
</gene>
<evidence type="ECO:0000313" key="4">
    <source>
        <dbReference type="Proteomes" id="UP000635477"/>
    </source>
</evidence>
<proteinExistence type="predicted"/>
<keyword evidence="2" id="KW-0732">Signal</keyword>
<evidence type="ECO:0000313" key="3">
    <source>
        <dbReference type="EMBL" id="KAF4979412.1"/>
    </source>
</evidence>
<protein>
    <submittedName>
        <fullName evidence="3">Uncharacterized protein</fullName>
    </submittedName>
</protein>
<keyword evidence="1" id="KW-0472">Membrane</keyword>
<feature type="chain" id="PRO_5034270920" evidence="2">
    <location>
        <begin position="21"/>
        <end position="153"/>
    </location>
</feature>
<dbReference type="Proteomes" id="UP000635477">
    <property type="component" value="Unassembled WGS sequence"/>
</dbReference>
<name>A0A8H4XLY8_9HYPO</name>
<keyword evidence="4" id="KW-1185">Reference proteome</keyword>
<evidence type="ECO:0000256" key="1">
    <source>
        <dbReference type="SAM" id="Phobius"/>
    </source>
</evidence>
<dbReference type="OrthoDB" id="5074261at2759"/>
<feature type="signal peptide" evidence="2">
    <location>
        <begin position="1"/>
        <end position="20"/>
    </location>
</feature>
<keyword evidence="1" id="KW-1133">Transmembrane helix</keyword>
<dbReference type="AlphaFoldDB" id="A0A8H4XLY8"/>
<organism evidence="3 4">
    <name type="scientific">Fusarium zealandicum</name>
    <dbReference type="NCBI Taxonomy" id="1053134"/>
    <lineage>
        <taxon>Eukaryota</taxon>
        <taxon>Fungi</taxon>
        <taxon>Dikarya</taxon>
        <taxon>Ascomycota</taxon>
        <taxon>Pezizomycotina</taxon>
        <taxon>Sordariomycetes</taxon>
        <taxon>Hypocreomycetidae</taxon>
        <taxon>Hypocreales</taxon>
        <taxon>Nectriaceae</taxon>
        <taxon>Fusarium</taxon>
        <taxon>Fusarium staphyleae species complex</taxon>
    </lineage>
</organism>
<reference evidence="3" key="2">
    <citation type="submission" date="2020-05" db="EMBL/GenBank/DDBJ databases">
        <authorList>
            <person name="Kim H.-S."/>
            <person name="Proctor R.H."/>
            <person name="Brown D.W."/>
        </authorList>
    </citation>
    <scope>NUCLEOTIDE SEQUENCE</scope>
    <source>
        <strain evidence="3">NRRL 22465</strain>
    </source>
</reference>
<feature type="transmembrane region" description="Helical" evidence="1">
    <location>
        <begin position="135"/>
        <end position="152"/>
    </location>
</feature>
<dbReference type="EMBL" id="JABEYC010000299">
    <property type="protein sequence ID" value="KAF4979412.1"/>
    <property type="molecule type" value="Genomic_DNA"/>
</dbReference>
<evidence type="ECO:0000256" key="2">
    <source>
        <dbReference type="SAM" id="SignalP"/>
    </source>
</evidence>
<reference evidence="3" key="1">
    <citation type="journal article" date="2020" name="BMC Genomics">
        <title>Correction to: Identification and distribution of gene clusters required for synthesis of sphingolipid metabolism inhibitors in diverse species of the filamentous fungus Fusarium.</title>
        <authorList>
            <person name="Kim H.S."/>
            <person name="Lohmar J.M."/>
            <person name="Busman M."/>
            <person name="Brown D.W."/>
            <person name="Naumann T.A."/>
            <person name="Divon H.H."/>
            <person name="Lysoe E."/>
            <person name="Uhlig S."/>
            <person name="Proctor R.H."/>
        </authorList>
    </citation>
    <scope>NUCLEOTIDE SEQUENCE</scope>
    <source>
        <strain evidence="3">NRRL 22465</strain>
    </source>
</reference>
<keyword evidence="1" id="KW-0812">Transmembrane</keyword>
<comment type="caution">
    <text evidence="3">The sequence shown here is derived from an EMBL/GenBank/DDBJ whole genome shotgun (WGS) entry which is preliminary data.</text>
</comment>